<gene>
    <name evidence="1" type="ORF">GK091_20165</name>
</gene>
<evidence type="ECO:0000313" key="2">
    <source>
        <dbReference type="Proteomes" id="UP000477386"/>
    </source>
</evidence>
<accession>A0A6M0IQJ5</accession>
<evidence type="ECO:0000313" key="1">
    <source>
        <dbReference type="EMBL" id="NEU69213.1"/>
    </source>
</evidence>
<dbReference type="Proteomes" id="UP000477386">
    <property type="component" value="Unassembled WGS sequence"/>
</dbReference>
<proteinExistence type="predicted"/>
<keyword evidence="2" id="KW-1185">Reference proteome</keyword>
<dbReference type="EMBL" id="JAAGNZ010000002">
    <property type="protein sequence ID" value="NEU69213.1"/>
    <property type="molecule type" value="Genomic_DNA"/>
</dbReference>
<dbReference type="RefSeq" id="WP_164041687.1">
    <property type="nucleotide sequence ID" value="NZ_JAAGNZ010000002.1"/>
</dbReference>
<sequence length="98" mass="11749">MTVQQTSVENIFHEMGYTSSTDYAIKKVREELLYELKVCMERIEKFEEKYGVSYDEFSKRFSELTQFGLFEREDDSMDWRAELTVLRGVEKRLTLLVK</sequence>
<dbReference type="AlphaFoldDB" id="A0A6M0IQJ5"/>
<protein>
    <submittedName>
        <fullName evidence="1">Uncharacterized protein</fullName>
    </submittedName>
</protein>
<reference evidence="1 2" key="1">
    <citation type="submission" date="2020-02" db="EMBL/GenBank/DDBJ databases">
        <title>Draft genome sequence of two Spirosoma agri KCTC 52727 and Spirosoma terrae KCTC 52035.</title>
        <authorList>
            <person name="Rojas J."/>
            <person name="Ambika Manirajan B."/>
            <person name="Ratering S."/>
            <person name="Suarez C."/>
            <person name="Schnell S."/>
        </authorList>
    </citation>
    <scope>NUCLEOTIDE SEQUENCE [LARGE SCALE GENOMIC DNA]</scope>
    <source>
        <strain evidence="1 2">KCTC 52727</strain>
    </source>
</reference>
<name>A0A6M0IQJ5_9BACT</name>
<comment type="caution">
    <text evidence="1">The sequence shown here is derived from an EMBL/GenBank/DDBJ whole genome shotgun (WGS) entry which is preliminary data.</text>
</comment>
<organism evidence="1 2">
    <name type="scientific">Spirosoma agri</name>
    <dbReference type="NCBI Taxonomy" id="1987381"/>
    <lineage>
        <taxon>Bacteria</taxon>
        <taxon>Pseudomonadati</taxon>
        <taxon>Bacteroidota</taxon>
        <taxon>Cytophagia</taxon>
        <taxon>Cytophagales</taxon>
        <taxon>Cytophagaceae</taxon>
        <taxon>Spirosoma</taxon>
    </lineage>
</organism>